<dbReference type="PANTHER" id="PTHR31669:SF307">
    <property type="entry name" value="PROTEIN FAR1-RELATED SEQUENCE"/>
    <property type="match status" value="1"/>
</dbReference>
<comment type="similarity">
    <text evidence="1">Belongs to the FHY3/FAR1 family.</text>
</comment>
<dbReference type="InterPro" id="IPR031052">
    <property type="entry name" value="FHY3/FAR1"/>
</dbReference>
<dbReference type="Gramene" id="TuG1812G0700004598.01.T01">
    <property type="protein sequence ID" value="TuG1812G0700004598.01.T01"/>
    <property type="gene ID" value="TuG1812G0700004598.01"/>
</dbReference>
<keyword evidence="4" id="KW-1185">Reference proteome</keyword>
<dbReference type="GO" id="GO:0006355">
    <property type="term" value="P:regulation of DNA-templated transcription"/>
    <property type="evidence" value="ECO:0007669"/>
    <property type="project" value="UniProtKB-UniRule"/>
</dbReference>
<proteinExistence type="inferred from homology"/>
<evidence type="ECO:0000259" key="2">
    <source>
        <dbReference type="Pfam" id="PF10551"/>
    </source>
</evidence>
<keyword evidence="1" id="KW-0539">Nucleus</keyword>
<keyword evidence="1" id="KW-0479">Metal-binding</keyword>
<accession>A0A8R7VCR0</accession>
<reference evidence="3" key="3">
    <citation type="submission" date="2022-06" db="UniProtKB">
        <authorList>
            <consortium name="EnsemblPlants"/>
        </authorList>
    </citation>
    <scope>IDENTIFICATION</scope>
</reference>
<comment type="subcellular location">
    <subcellularLocation>
        <location evidence="1">Nucleus</location>
    </subcellularLocation>
</comment>
<dbReference type="EnsemblPlants" id="TuG1812G0700004598.01.T01">
    <property type="protein sequence ID" value="TuG1812G0700004598.01.T01"/>
    <property type="gene ID" value="TuG1812G0700004598.01"/>
</dbReference>
<reference evidence="4" key="1">
    <citation type="journal article" date="2013" name="Nature">
        <title>Draft genome of the wheat A-genome progenitor Triticum urartu.</title>
        <authorList>
            <person name="Ling H.Q."/>
            <person name="Zhao S."/>
            <person name="Liu D."/>
            <person name="Wang J."/>
            <person name="Sun H."/>
            <person name="Zhang C."/>
            <person name="Fan H."/>
            <person name="Li D."/>
            <person name="Dong L."/>
            <person name="Tao Y."/>
            <person name="Gao C."/>
            <person name="Wu H."/>
            <person name="Li Y."/>
            <person name="Cui Y."/>
            <person name="Guo X."/>
            <person name="Zheng S."/>
            <person name="Wang B."/>
            <person name="Yu K."/>
            <person name="Liang Q."/>
            <person name="Yang W."/>
            <person name="Lou X."/>
            <person name="Chen J."/>
            <person name="Feng M."/>
            <person name="Jian J."/>
            <person name="Zhang X."/>
            <person name="Luo G."/>
            <person name="Jiang Y."/>
            <person name="Liu J."/>
            <person name="Wang Z."/>
            <person name="Sha Y."/>
            <person name="Zhang B."/>
            <person name="Wu H."/>
            <person name="Tang D."/>
            <person name="Shen Q."/>
            <person name="Xue P."/>
            <person name="Zou S."/>
            <person name="Wang X."/>
            <person name="Liu X."/>
            <person name="Wang F."/>
            <person name="Yang Y."/>
            <person name="An X."/>
            <person name="Dong Z."/>
            <person name="Zhang K."/>
            <person name="Zhang X."/>
            <person name="Luo M.C."/>
            <person name="Dvorak J."/>
            <person name="Tong Y."/>
            <person name="Wang J."/>
            <person name="Yang H."/>
            <person name="Li Z."/>
            <person name="Wang D."/>
            <person name="Zhang A."/>
            <person name="Wang J."/>
        </authorList>
    </citation>
    <scope>NUCLEOTIDE SEQUENCE</scope>
    <source>
        <strain evidence="4">cv. G1812</strain>
    </source>
</reference>
<dbReference type="GO" id="GO:0005634">
    <property type="term" value="C:nucleus"/>
    <property type="evidence" value="ECO:0007669"/>
    <property type="project" value="UniProtKB-SubCell"/>
</dbReference>
<evidence type="ECO:0000313" key="3">
    <source>
        <dbReference type="EnsemblPlants" id="TuG1812G0700004598.01.T01"/>
    </source>
</evidence>
<organism evidence="3 4">
    <name type="scientific">Triticum urartu</name>
    <name type="common">Red wild einkorn</name>
    <name type="synonym">Crithodium urartu</name>
    <dbReference type="NCBI Taxonomy" id="4572"/>
    <lineage>
        <taxon>Eukaryota</taxon>
        <taxon>Viridiplantae</taxon>
        <taxon>Streptophyta</taxon>
        <taxon>Embryophyta</taxon>
        <taxon>Tracheophyta</taxon>
        <taxon>Spermatophyta</taxon>
        <taxon>Magnoliopsida</taxon>
        <taxon>Liliopsida</taxon>
        <taxon>Poales</taxon>
        <taxon>Poaceae</taxon>
        <taxon>BOP clade</taxon>
        <taxon>Pooideae</taxon>
        <taxon>Triticodae</taxon>
        <taxon>Triticeae</taxon>
        <taxon>Triticinae</taxon>
        <taxon>Triticum</taxon>
    </lineage>
</organism>
<evidence type="ECO:0000256" key="1">
    <source>
        <dbReference type="RuleBase" id="RU367018"/>
    </source>
</evidence>
<name>A0A8R7VCR0_TRIUA</name>
<keyword evidence="1" id="KW-0862">Zinc</keyword>
<dbReference type="PANTHER" id="PTHR31669">
    <property type="entry name" value="PROTEIN FAR1-RELATED SEQUENCE 10-RELATED"/>
    <property type="match status" value="1"/>
</dbReference>
<dbReference type="Proteomes" id="UP000015106">
    <property type="component" value="Chromosome 7"/>
</dbReference>
<dbReference type="Pfam" id="PF10551">
    <property type="entry name" value="MULE"/>
    <property type="match status" value="1"/>
</dbReference>
<dbReference type="InterPro" id="IPR018289">
    <property type="entry name" value="MULE_transposase_dom"/>
</dbReference>
<reference evidence="3" key="2">
    <citation type="submission" date="2018-03" db="EMBL/GenBank/DDBJ databases">
        <title>The Triticum urartu genome reveals the dynamic nature of wheat genome evolution.</title>
        <authorList>
            <person name="Ling H."/>
            <person name="Ma B."/>
            <person name="Shi X."/>
            <person name="Liu H."/>
            <person name="Dong L."/>
            <person name="Sun H."/>
            <person name="Cao Y."/>
            <person name="Gao Q."/>
            <person name="Zheng S."/>
            <person name="Li Y."/>
            <person name="Yu Y."/>
            <person name="Du H."/>
            <person name="Qi M."/>
            <person name="Li Y."/>
            <person name="Yu H."/>
            <person name="Cui Y."/>
            <person name="Wang N."/>
            <person name="Chen C."/>
            <person name="Wu H."/>
            <person name="Zhao Y."/>
            <person name="Zhang J."/>
            <person name="Li Y."/>
            <person name="Zhou W."/>
            <person name="Zhang B."/>
            <person name="Hu W."/>
            <person name="Eijk M."/>
            <person name="Tang J."/>
            <person name="Witsenboer H."/>
            <person name="Zhao S."/>
            <person name="Li Z."/>
            <person name="Zhang A."/>
            <person name="Wang D."/>
            <person name="Liang C."/>
        </authorList>
    </citation>
    <scope>NUCLEOTIDE SEQUENCE [LARGE SCALE GENOMIC DNA]</scope>
    <source>
        <strain evidence="3">cv. G1812</strain>
    </source>
</reference>
<evidence type="ECO:0000313" key="4">
    <source>
        <dbReference type="Proteomes" id="UP000015106"/>
    </source>
</evidence>
<keyword evidence="1" id="KW-0863">Zinc-finger</keyword>
<dbReference type="AlphaFoldDB" id="A0A8R7VCR0"/>
<feature type="domain" description="MULE transposase" evidence="2">
    <location>
        <begin position="1"/>
        <end position="59"/>
    </location>
</feature>
<dbReference type="GO" id="GO:0008270">
    <property type="term" value="F:zinc ion binding"/>
    <property type="evidence" value="ECO:0007669"/>
    <property type="project" value="UniProtKB-UniRule"/>
</dbReference>
<comment type="function">
    <text evidence="1">Putative transcription activator involved in regulating light control of development.</text>
</comment>
<protein>
    <recommendedName>
        <fullName evidence="1">Protein FAR1-RELATED SEQUENCE</fullName>
    </recommendedName>
</protein>
<sequence>MRDEKVESFEWVFSGFLKMMGGKKPVTILTDQARAMEVAIMNVFPGTTHRWCNWHVLKKAKESLGSNYTKKSDFRTEIHRLCDEMLTIEELEKGWSNLIVKYGLASNTFLAQVYEVREKWAEPYFSGKFCAKMTRTQRSESANHMLKNYVPPACPMNVFVKQYGKLQYDRDQEEGFQEKRTRLGGCYKI</sequence>